<feature type="transmembrane region" description="Helical" evidence="1">
    <location>
        <begin position="36"/>
        <end position="60"/>
    </location>
</feature>
<accession>A0ABU8TEW6</accession>
<keyword evidence="1" id="KW-1133">Transmembrane helix</keyword>
<keyword evidence="1" id="KW-0472">Membrane</keyword>
<sequence length="146" mass="15716">MSARYPLDPFALPDRPDIALPAGVGRRSVFRSLLRGFLMLAGFGLASVVIAVVLFVPILMNEIGQIETVVQGGRAFELAHFLSRLGALFFGTLVFAVAFMSILASAALAAGQDGHWRTPGSLSSRLQRDGLKDHAVKMEATYVRSL</sequence>
<feature type="transmembrane region" description="Helical" evidence="1">
    <location>
        <begin position="87"/>
        <end position="110"/>
    </location>
</feature>
<organism evidence="2 3">
    <name type="scientific">Roseibium algae</name>
    <dbReference type="NCBI Taxonomy" id="3123038"/>
    <lineage>
        <taxon>Bacteria</taxon>
        <taxon>Pseudomonadati</taxon>
        <taxon>Pseudomonadota</taxon>
        <taxon>Alphaproteobacteria</taxon>
        <taxon>Hyphomicrobiales</taxon>
        <taxon>Stappiaceae</taxon>
        <taxon>Roseibium</taxon>
    </lineage>
</organism>
<evidence type="ECO:0000313" key="2">
    <source>
        <dbReference type="EMBL" id="MEJ8472704.1"/>
    </source>
</evidence>
<keyword evidence="3" id="KW-1185">Reference proteome</keyword>
<evidence type="ECO:0000256" key="1">
    <source>
        <dbReference type="SAM" id="Phobius"/>
    </source>
</evidence>
<dbReference type="EMBL" id="JBAKIA010000001">
    <property type="protein sequence ID" value="MEJ8472704.1"/>
    <property type="molecule type" value="Genomic_DNA"/>
</dbReference>
<evidence type="ECO:0000313" key="3">
    <source>
        <dbReference type="Proteomes" id="UP001385499"/>
    </source>
</evidence>
<comment type="caution">
    <text evidence="2">The sequence shown here is derived from an EMBL/GenBank/DDBJ whole genome shotgun (WGS) entry which is preliminary data.</text>
</comment>
<dbReference type="RefSeq" id="WP_340272180.1">
    <property type="nucleotide sequence ID" value="NZ_JBAKIA010000001.1"/>
</dbReference>
<gene>
    <name evidence="2" type="ORF">V6575_01265</name>
</gene>
<keyword evidence="1" id="KW-0812">Transmembrane</keyword>
<reference evidence="2 3" key="1">
    <citation type="submission" date="2024-02" db="EMBL/GenBank/DDBJ databases">
        <title>Roseibium algae sp. nov., isolated from marine alga (Grateloupia sp.), showing potential in myo-inositol conversion.</title>
        <authorList>
            <person name="Wang Y."/>
        </authorList>
    </citation>
    <scope>NUCLEOTIDE SEQUENCE [LARGE SCALE GENOMIC DNA]</scope>
    <source>
        <strain evidence="2 3">H3510</strain>
    </source>
</reference>
<dbReference type="Proteomes" id="UP001385499">
    <property type="component" value="Unassembled WGS sequence"/>
</dbReference>
<name>A0ABU8TEW6_9HYPH</name>
<proteinExistence type="predicted"/>
<protein>
    <submittedName>
        <fullName evidence="2">Uncharacterized protein</fullName>
    </submittedName>
</protein>